<dbReference type="EMBL" id="KZ305026">
    <property type="protein sequence ID" value="PIA53146.1"/>
    <property type="molecule type" value="Genomic_DNA"/>
</dbReference>
<dbReference type="FunCoup" id="A0A2G5EBN8">
    <property type="interactions" value="2403"/>
</dbReference>
<gene>
    <name evidence="1" type="ORF">AQUCO_00900031v1</name>
</gene>
<protein>
    <recommendedName>
        <fullName evidence="3">N-terminal asparagine amidohydrolase</fullName>
    </recommendedName>
</protein>
<reference evidence="1 2" key="1">
    <citation type="submission" date="2017-09" db="EMBL/GenBank/DDBJ databases">
        <title>WGS assembly of Aquilegia coerulea Goldsmith.</title>
        <authorList>
            <person name="Hodges S."/>
            <person name="Kramer E."/>
            <person name="Nordborg M."/>
            <person name="Tomkins J."/>
            <person name="Borevitz J."/>
            <person name="Derieg N."/>
            <person name="Yan J."/>
            <person name="Mihaltcheva S."/>
            <person name="Hayes R.D."/>
            <person name="Rokhsar D."/>
        </authorList>
    </citation>
    <scope>NUCLEOTIDE SEQUENCE [LARGE SCALE GENOMIC DNA]</scope>
    <source>
        <strain evidence="2">cv. Goldsmith</strain>
    </source>
</reference>
<accession>A0A2G5EBN8</accession>
<dbReference type="InParanoid" id="A0A2G5EBN8"/>
<dbReference type="Pfam" id="PF14736">
    <property type="entry name" value="N_Asn_amidohyd"/>
    <property type="match status" value="1"/>
</dbReference>
<evidence type="ECO:0008006" key="3">
    <source>
        <dbReference type="Google" id="ProtNLM"/>
    </source>
</evidence>
<dbReference type="InterPro" id="IPR026750">
    <property type="entry name" value="NTAN1"/>
</dbReference>
<evidence type="ECO:0000313" key="1">
    <source>
        <dbReference type="EMBL" id="PIA53146.1"/>
    </source>
</evidence>
<proteinExistence type="predicted"/>
<dbReference type="STRING" id="218851.A0A2G5EBN8"/>
<dbReference type="Proteomes" id="UP000230069">
    <property type="component" value="Unassembled WGS sequence"/>
</dbReference>
<sequence length="337" mass="37679">MIFVDGVPFSSSSSSTNEENQDLVSLLQHPTLISASDSFKATPHILIDTSALTNHVYVFQREYATVDPALVQLLGTDEATTCIGLVIRNHKSGMTSVSHMDSPHVVDLGLTQMLSLLVDQNLDAAELDVHLIGGYDDTLLEHNNGTSESNADVDSHSFPLCSKVVEALQRRRQHFHIRTLFVLAHNTRIDSNGISHPIVTGFVVETCTGTITPANFDRSSRSPDEVVRRIRVTVSSGDPTWNGKLLETYDAKKDRYQIAACSWTPRWQYIALSLQQLSDSEILLRCSTSPLSEGPDFVDNERRLFGYLIKHPNWKETFPARKPRIFERTADGGWRRC</sequence>
<dbReference type="GO" id="GO:0006511">
    <property type="term" value="P:ubiquitin-dependent protein catabolic process"/>
    <property type="evidence" value="ECO:0007669"/>
    <property type="project" value="TreeGrafter"/>
</dbReference>
<evidence type="ECO:0000313" key="2">
    <source>
        <dbReference type="Proteomes" id="UP000230069"/>
    </source>
</evidence>
<name>A0A2G5EBN8_AQUCA</name>
<dbReference type="OrthoDB" id="539995at2759"/>
<dbReference type="AlphaFoldDB" id="A0A2G5EBN8"/>
<keyword evidence="2" id="KW-1185">Reference proteome</keyword>
<dbReference type="GO" id="GO:0008418">
    <property type="term" value="F:protein-N-terminal asparagine amidohydrolase activity"/>
    <property type="evidence" value="ECO:0007669"/>
    <property type="project" value="InterPro"/>
</dbReference>
<dbReference type="PANTHER" id="PTHR12498">
    <property type="entry name" value="N-TERMINAL ASPARAGINE AMIDOHYDROLASE"/>
    <property type="match status" value="1"/>
</dbReference>
<dbReference type="GO" id="GO:0005634">
    <property type="term" value="C:nucleus"/>
    <property type="evidence" value="ECO:0007669"/>
    <property type="project" value="TreeGrafter"/>
</dbReference>
<dbReference type="PANTHER" id="PTHR12498:SF0">
    <property type="entry name" value="PROTEIN N-TERMINAL ASPARAGINE AMIDOHYDROLASE"/>
    <property type="match status" value="1"/>
</dbReference>
<organism evidence="1 2">
    <name type="scientific">Aquilegia coerulea</name>
    <name type="common">Rocky mountain columbine</name>
    <dbReference type="NCBI Taxonomy" id="218851"/>
    <lineage>
        <taxon>Eukaryota</taxon>
        <taxon>Viridiplantae</taxon>
        <taxon>Streptophyta</taxon>
        <taxon>Embryophyta</taxon>
        <taxon>Tracheophyta</taxon>
        <taxon>Spermatophyta</taxon>
        <taxon>Magnoliopsida</taxon>
        <taxon>Ranunculales</taxon>
        <taxon>Ranunculaceae</taxon>
        <taxon>Thalictroideae</taxon>
        <taxon>Aquilegia</taxon>
    </lineage>
</organism>